<dbReference type="PATRIC" id="fig|1165867.3.peg.3068"/>
<proteinExistence type="predicted"/>
<reference evidence="1 2" key="1">
    <citation type="journal article" date="2012" name="J. Bacteriol.">
        <title>Draft genome sequence of the nitrophenol-degrading actinomycete Rhodococcus imtechensis RKJ300.</title>
        <authorList>
            <person name="Vikram S."/>
            <person name="Kumar S."/>
            <person name="Subramanian S."/>
            <person name="Raghava G.P."/>
        </authorList>
    </citation>
    <scope>NUCLEOTIDE SEQUENCE [LARGE SCALE GENOMIC DNA]</scope>
    <source>
        <strain evidence="1 2">RKJ300</strain>
    </source>
</reference>
<dbReference type="EMBL" id="AJJH01000088">
    <property type="protein sequence ID" value="EID79116.1"/>
    <property type="molecule type" value="Genomic_DNA"/>
</dbReference>
<sequence length="159" mass="17564">MRPTVQEIGTWLIRPEVPYAAVHNAAVGAGWAGGPVTLTPPLIRDEPELARFRRDDERATYEMNPVAMLRVWRARAAPPVGLPLIHAAEVLAMLDQTASTDPSEGLLRAVLAAGELRVVKAVPRLHVIRHRRLPPVVTDAVDASLSRITRQRRGSERRL</sequence>
<comment type="caution">
    <text evidence="1">The sequence shown here is derived from an EMBL/GenBank/DDBJ whole genome shotgun (WGS) entry which is preliminary data.</text>
</comment>
<evidence type="ECO:0000313" key="2">
    <source>
        <dbReference type="Proteomes" id="UP000006447"/>
    </source>
</evidence>
<dbReference type="AlphaFoldDB" id="I0WRV0"/>
<accession>I0WRV0</accession>
<organism evidence="1 2">
    <name type="scientific">Rhodococcus opacus RKJ300 = JCM 13270</name>
    <dbReference type="NCBI Taxonomy" id="1165867"/>
    <lineage>
        <taxon>Bacteria</taxon>
        <taxon>Bacillati</taxon>
        <taxon>Actinomycetota</taxon>
        <taxon>Actinomycetes</taxon>
        <taxon>Mycobacteriales</taxon>
        <taxon>Nocardiaceae</taxon>
        <taxon>Rhodococcus</taxon>
    </lineage>
</organism>
<dbReference type="Proteomes" id="UP000006447">
    <property type="component" value="Unassembled WGS sequence"/>
</dbReference>
<gene>
    <name evidence="1" type="ORF">W59_15081</name>
</gene>
<evidence type="ECO:0000313" key="1">
    <source>
        <dbReference type="EMBL" id="EID79116.1"/>
    </source>
</evidence>
<name>I0WRV0_RHOOP</name>
<protein>
    <submittedName>
        <fullName evidence="1">Uncharacterized protein</fullName>
    </submittedName>
</protein>